<accession>A0A9Q0R4V7</accession>
<dbReference type="CDD" id="cd14797">
    <property type="entry name" value="DUF302"/>
    <property type="match status" value="1"/>
</dbReference>
<dbReference type="AlphaFoldDB" id="A0A9Q0R4V7"/>
<proteinExistence type="predicted"/>
<dbReference type="Pfam" id="PF03625">
    <property type="entry name" value="DUF302"/>
    <property type="match status" value="1"/>
</dbReference>
<dbReference type="InterPro" id="IPR035923">
    <property type="entry name" value="TT1751-like_sf"/>
</dbReference>
<dbReference type="SUPFAM" id="SSF103247">
    <property type="entry name" value="TT1751-like"/>
    <property type="match status" value="1"/>
</dbReference>
<keyword evidence="3" id="KW-1185">Reference proteome</keyword>
<sequence>MAYFLSKKLKETVFEKGLETVLEALKSTGFGILSQIKLSDVIKAKLNEDIGQVMIINACFPKIAFSTLQVDPNAVTLLPCNVTVKKDKGSEEILCLTLEPINYLKIANQSKIDELGEIVSEKLKEVFDKI</sequence>
<organism evidence="2 3">
    <name type="scientific">Anaeramoeba ignava</name>
    <name type="common">Anaerobic marine amoeba</name>
    <dbReference type="NCBI Taxonomy" id="1746090"/>
    <lineage>
        <taxon>Eukaryota</taxon>
        <taxon>Metamonada</taxon>
        <taxon>Anaeramoebidae</taxon>
        <taxon>Anaeramoeba</taxon>
    </lineage>
</organism>
<evidence type="ECO:0000259" key="1">
    <source>
        <dbReference type="Pfam" id="PF03625"/>
    </source>
</evidence>
<dbReference type="PIRSF" id="PIRSF021774">
    <property type="entry name" value="UCP021774"/>
    <property type="match status" value="1"/>
</dbReference>
<dbReference type="Gene3D" id="3.30.310.70">
    <property type="entry name" value="TT1751-like domain"/>
    <property type="match status" value="1"/>
</dbReference>
<dbReference type="EMBL" id="JAPDFW010000146">
    <property type="protein sequence ID" value="KAJ5066356.1"/>
    <property type="molecule type" value="Genomic_DNA"/>
</dbReference>
<comment type="caution">
    <text evidence="2">The sequence shown here is derived from an EMBL/GenBank/DDBJ whole genome shotgun (WGS) entry which is preliminary data.</text>
</comment>
<dbReference type="InterPro" id="IPR016796">
    <property type="entry name" value="UCP021774"/>
</dbReference>
<evidence type="ECO:0000313" key="3">
    <source>
        <dbReference type="Proteomes" id="UP001149090"/>
    </source>
</evidence>
<name>A0A9Q0R4V7_ANAIG</name>
<feature type="domain" description="DUF302" evidence="1">
    <location>
        <begin position="37"/>
        <end position="92"/>
    </location>
</feature>
<dbReference type="PANTHER" id="PTHR38342">
    <property type="entry name" value="SLR5037 PROTEIN"/>
    <property type="match status" value="1"/>
</dbReference>
<protein>
    <submittedName>
        <fullName evidence="2">Duf302 domain-containing protein</fullName>
    </submittedName>
</protein>
<dbReference type="PANTHER" id="PTHR38342:SF1">
    <property type="entry name" value="SLR5037 PROTEIN"/>
    <property type="match status" value="1"/>
</dbReference>
<evidence type="ECO:0000313" key="2">
    <source>
        <dbReference type="EMBL" id="KAJ5066356.1"/>
    </source>
</evidence>
<dbReference type="InterPro" id="IPR005180">
    <property type="entry name" value="DUF302"/>
</dbReference>
<dbReference type="Proteomes" id="UP001149090">
    <property type="component" value="Unassembled WGS sequence"/>
</dbReference>
<gene>
    <name evidence="2" type="ORF">M0811_13735</name>
</gene>
<reference evidence="2" key="1">
    <citation type="submission" date="2022-10" db="EMBL/GenBank/DDBJ databases">
        <title>Novel sulphate-reducing endosymbionts in the free-living metamonad Anaeramoeba.</title>
        <authorList>
            <person name="Jerlstrom-Hultqvist J."/>
            <person name="Cepicka I."/>
            <person name="Gallot-Lavallee L."/>
            <person name="Salas-Leiva D."/>
            <person name="Curtis B.A."/>
            <person name="Zahonova K."/>
            <person name="Pipaliya S."/>
            <person name="Dacks J."/>
            <person name="Roger A.J."/>
        </authorList>
    </citation>
    <scope>NUCLEOTIDE SEQUENCE</scope>
    <source>
        <strain evidence="2">BMAN</strain>
    </source>
</reference>